<keyword evidence="3" id="KW-1185">Reference proteome</keyword>
<reference evidence="2 3" key="1">
    <citation type="submission" date="2008-11" db="EMBL/GenBank/DDBJ databases">
        <title>Draft genome sequence of Bacteroides pectinophilus (ATCC 43243).</title>
        <authorList>
            <person name="Sudarsanam P."/>
            <person name="Ley R."/>
            <person name="Guruge J."/>
            <person name="Turnbaugh P.J."/>
            <person name="Mahowald M."/>
            <person name="Liep D."/>
            <person name="Gordon J."/>
        </authorList>
    </citation>
    <scope>NUCLEOTIDE SEQUENCE [LARGE SCALE GENOMIC DNA]</scope>
    <source>
        <strain evidence="2 3">ATCC 43243</strain>
    </source>
</reference>
<dbReference type="HOGENOM" id="CLU_099059_0_0_9"/>
<dbReference type="Pfam" id="PF09704">
    <property type="entry name" value="Cas_Cas5d"/>
    <property type="match status" value="1"/>
</dbReference>
<dbReference type="EMBL" id="ABVQ01000036">
    <property type="protein sequence ID" value="EEC57350.1"/>
    <property type="molecule type" value="Genomic_DNA"/>
</dbReference>
<dbReference type="AlphaFoldDB" id="B7AS04"/>
<evidence type="ECO:0000256" key="1">
    <source>
        <dbReference type="ARBA" id="ARBA00023118"/>
    </source>
</evidence>
<proteinExistence type="predicted"/>
<evidence type="ECO:0000313" key="2">
    <source>
        <dbReference type="EMBL" id="EEC57350.1"/>
    </source>
</evidence>
<dbReference type="InterPro" id="IPR013422">
    <property type="entry name" value="CRISPR-assoc_prot_Cas5_N"/>
</dbReference>
<organism evidence="2 3">
    <name type="scientific">[Bacteroides] pectinophilus ATCC 43243</name>
    <dbReference type="NCBI Taxonomy" id="483218"/>
    <lineage>
        <taxon>Bacteria</taxon>
        <taxon>Bacillati</taxon>
        <taxon>Bacillota</taxon>
        <taxon>Clostridia</taxon>
        <taxon>Eubacteriales</taxon>
    </lineage>
</organism>
<gene>
    <name evidence="2" type="ORF">BACPEC_01858</name>
</gene>
<keyword evidence="1" id="KW-0051">Antiviral defense</keyword>
<dbReference type="NCBIfam" id="TIGR02593">
    <property type="entry name" value="CRISPR_cas5"/>
    <property type="match status" value="1"/>
</dbReference>
<sequence length="241" mass="27700">MVKAIRLQCYQNLANYRKPSSFIIKETYPLPPYSTVSGMIHAACGFKELHRMKLSIQGTNRGTISEVYTRYSFSAGAKYEEGRHQICLKDGENYGIYKGVANAELVCENNMIIHILPEREEDMDVIYNGLSNPLMYLSLGRYEDIIDIRSVDIVSLCEENDVETKHNIYVPVSYMRKQGYENINATVYTLNKEYEITKQGLRRWKPESEGGRVRAYYYPAGNVLDTAYVDDTEYQDAVVFA</sequence>
<dbReference type="GO" id="GO:0043571">
    <property type="term" value="P:maintenance of CRISPR repeat elements"/>
    <property type="evidence" value="ECO:0007669"/>
    <property type="project" value="InterPro"/>
</dbReference>
<evidence type="ECO:0000313" key="3">
    <source>
        <dbReference type="Proteomes" id="UP000003136"/>
    </source>
</evidence>
<dbReference type="eggNOG" id="COG1688">
    <property type="taxonomic scope" value="Bacteria"/>
</dbReference>
<protein>
    <recommendedName>
        <fullName evidence="4">CRISPR-associated protein Cas5</fullName>
    </recommendedName>
</protein>
<dbReference type="GO" id="GO:0051607">
    <property type="term" value="P:defense response to virus"/>
    <property type="evidence" value="ECO:0007669"/>
    <property type="project" value="UniProtKB-KW"/>
</dbReference>
<reference evidence="2 3" key="2">
    <citation type="submission" date="2008-11" db="EMBL/GenBank/DDBJ databases">
        <authorList>
            <person name="Fulton L."/>
            <person name="Clifton S."/>
            <person name="Fulton B."/>
            <person name="Xu J."/>
            <person name="Minx P."/>
            <person name="Pepin K.H."/>
            <person name="Johnson M."/>
            <person name="Bhonagiri V."/>
            <person name="Nash W.E."/>
            <person name="Mardis E.R."/>
            <person name="Wilson R.K."/>
        </authorList>
    </citation>
    <scope>NUCLEOTIDE SEQUENCE [LARGE SCALE GENOMIC DNA]</scope>
    <source>
        <strain evidence="2 3">ATCC 43243</strain>
    </source>
</reference>
<evidence type="ECO:0008006" key="4">
    <source>
        <dbReference type="Google" id="ProtNLM"/>
    </source>
</evidence>
<comment type="caution">
    <text evidence="2">The sequence shown here is derived from an EMBL/GenBank/DDBJ whole genome shotgun (WGS) entry which is preliminary data.</text>
</comment>
<name>B7AS04_9FIRM</name>
<dbReference type="InterPro" id="IPR021124">
    <property type="entry name" value="CRISPR-assoc_prot_Cas5"/>
</dbReference>
<accession>B7AS04</accession>
<dbReference type="Proteomes" id="UP000003136">
    <property type="component" value="Unassembled WGS sequence"/>
</dbReference>
<dbReference type="STRING" id="483218.BACPEC_01858"/>